<evidence type="ECO:0000313" key="2">
    <source>
        <dbReference type="Proteomes" id="UP001064048"/>
    </source>
</evidence>
<reference evidence="1 2" key="1">
    <citation type="journal article" date="2022" name="Genome Biol. Evol.">
        <title>The Spruce Budworm Genome: Reconstructing the Evolutionary History of Antifreeze Proteins.</title>
        <authorList>
            <person name="Beliveau C."/>
            <person name="Gagne P."/>
            <person name="Picq S."/>
            <person name="Vernygora O."/>
            <person name="Keeling C.I."/>
            <person name="Pinkney K."/>
            <person name="Doucet D."/>
            <person name="Wen F."/>
            <person name="Johnston J.S."/>
            <person name="Maaroufi H."/>
            <person name="Boyle B."/>
            <person name="Laroche J."/>
            <person name="Dewar K."/>
            <person name="Juretic N."/>
            <person name="Blackburn G."/>
            <person name="Nisole A."/>
            <person name="Brunet B."/>
            <person name="Brandao M."/>
            <person name="Lumley L."/>
            <person name="Duan J."/>
            <person name="Quan G."/>
            <person name="Lucarotti C.J."/>
            <person name="Roe A.D."/>
            <person name="Sperling F.A.H."/>
            <person name="Levesque R.C."/>
            <person name="Cusson M."/>
        </authorList>
    </citation>
    <scope>NUCLEOTIDE SEQUENCE [LARGE SCALE GENOMIC DNA]</scope>
    <source>
        <strain evidence="1">Glfc:IPQL:Cfum</strain>
    </source>
</reference>
<dbReference type="EMBL" id="CM046114">
    <property type="protein sequence ID" value="KAI8420029.1"/>
    <property type="molecule type" value="Genomic_DNA"/>
</dbReference>
<dbReference type="Proteomes" id="UP001064048">
    <property type="component" value="Chromosome 14"/>
</dbReference>
<keyword evidence="2" id="KW-1185">Reference proteome</keyword>
<protein>
    <submittedName>
        <fullName evidence="1">Uncharacterized protein</fullName>
    </submittedName>
</protein>
<gene>
    <name evidence="1" type="ORF">MSG28_008625</name>
</gene>
<accession>A0ACC0J7H6</accession>
<evidence type="ECO:0000313" key="1">
    <source>
        <dbReference type="EMBL" id="KAI8420029.1"/>
    </source>
</evidence>
<organism evidence="1 2">
    <name type="scientific">Choristoneura fumiferana</name>
    <name type="common">Spruce budworm moth</name>
    <name type="synonym">Archips fumiferana</name>
    <dbReference type="NCBI Taxonomy" id="7141"/>
    <lineage>
        <taxon>Eukaryota</taxon>
        <taxon>Metazoa</taxon>
        <taxon>Ecdysozoa</taxon>
        <taxon>Arthropoda</taxon>
        <taxon>Hexapoda</taxon>
        <taxon>Insecta</taxon>
        <taxon>Pterygota</taxon>
        <taxon>Neoptera</taxon>
        <taxon>Endopterygota</taxon>
        <taxon>Lepidoptera</taxon>
        <taxon>Glossata</taxon>
        <taxon>Ditrysia</taxon>
        <taxon>Tortricoidea</taxon>
        <taxon>Tortricidae</taxon>
        <taxon>Tortricinae</taxon>
        <taxon>Choristoneura</taxon>
    </lineage>
</organism>
<comment type="caution">
    <text evidence="1">The sequence shown here is derived from an EMBL/GenBank/DDBJ whole genome shotgun (WGS) entry which is preliminary data.</text>
</comment>
<sequence length="221" mass="24832">MALPLTGYTLDKIPTQFWICLLALPTSHVFYPTRLDKADWPNFSFYVEKRLKKLDSNLLNPLGLYNHFQSVLIEAADKFIPKKKIGSSKIPSPPWWDAECTAAIKERKNAERKYNDSGLSEDFIEFQKISARAKRLLKKAKKKGWKGFCESLNPRKNAPLAEFADKLAPPSVPEESCIDPYPPSTGLGPLELDASRAKDFVSLNMPEDHGSFGSMTPLSKA</sequence>
<name>A0ACC0J7H6_CHOFU</name>
<proteinExistence type="predicted"/>